<keyword evidence="4" id="KW-0145">Chemotaxis</keyword>
<dbReference type="InterPro" id="IPR035440">
    <property type="entry name" value="4HB_MCP_dom_sf"/>
</dbReference>
<evidence type="ECO:0000256" key="9">
    <source>
        <dbReference type="ARBA" id="ARBA00023224"/>
    </source>
</evidence>
<dbReference type="Pfam" id="PF02203">
    <property type="entry name" value="TarH"/>
    <property type="match status" value="1"/>
</dbReference>
<dbReference type="EMBL" id="JBHTCC010000002">
    <property type="protein sequence ID" value="MFC7298715.1"/>
    <property type="molecule type" value="Genomic_DNA"/>
</dbReference>
<evidence type="ECO:0000256" key="5">
    <source>
        <dbReference type="ARBA" id="ARBA00022519"/>
    </source>
</evidence>
<keyword evidence="3" id="KW-0488">Methylation</keyword>
<dbReference type="PRINTS" id="PR00260">
    <property type="entry name" value="CHEMTRNSDUCR"/>
</dbReference>
<evidence type="ECO:0000313" key="16">
    <source>
        <dbReference type="EMBL" id="MFC7298715.1"/>
    </source>
</evidence>
<dbReference type="SMART" id="SM00283">
    <property type="entry name" value="MA"/>
    <property type="match status" value="1"/>
</dbReference>
<dbReference type="Gene3D" id="1.20.120.30">
    <property type="entry name" value="Aspartate receptor, ligand-binding domain"/>
    <property type="match status" value="1"/>
</dbReference>
<evidence type="ECO:0000256" key="7">
    <source>
        <dbReference type="ARBA" id="ARBA00022989"/>
    </source>
</evidence>
<dbReference type="InterPro" id="IPR004090">
    <property type="entry name" value="Chemotax_Me-accpt_rcpt"/>
</dbReference>
<feature type="domain" description="HAMP" evidence="15">
    <location>
        <begin position="214"/>
        <end position="266"/>
    </location>
</feature>
<comment type="caution">
    <text evidence="16">The sequence shown here is derived from an EMBL/GenBank/DDBJ whole genome shotgun (WGS) entry which is preliminary data.</text>
</comment>
<evidence type="ECO:0000256" key="6">
    <source>
        <dbReference type="ARBA" id="ARBA00022692"/>
    </source>
</evidence>
<evidence type="ECO:0000256" key="13">
    <source>
        <dbReference type="SAM" id="Phobius"/>
    </source>
</evidence>
<keyword evidence="12" id="KW-0175">Coiled coil</keyword>
<feature type="coiled-coil region" evidence="12">
    <location>
        <begin position="290"/>
        <end position="317"/>
    </location>
</feature>
<dbReference type="CDD" id="cd06225">
    <property type="entry name" value="HAMP"/>
    <property type="match status" value="1"/>
</dbReference>
<evidence type="ECO:0000313" key="17">
    <source>
        <dbReference type="Proteomes" id="UP001596379"/>
    </source>
</evidence>
<dbReference type="RefSeq" id="WP_382234138.1">
    <property type="nucleotide sequence ID" value="NZ_JBHTCC010000002.1"/>
</dbReference>
<keyword evidence="2" id="KW-1003">Cell membrane</keyword>
<reference evidence="17" key="1">
    <citation type="journal article" date="2019" name="Int. J. Syst. Evol. Microbiol.">
        <title>The Global Catalogue of Microorganisms (GCM) 10K type strain sequencing project: providing services to taxonomists for standard genome sequencing and annotation.</title>
        <authorList>
            <consortium name="The Broad Institute Genomics Platform"/>
            <consortium name="The Broad Institute Genome Sequencing Center for Infectious Disease"/>
            <person name="Wu L."/>
            <person name="Ma J."/>
        </authorList>
    </citation>
    <scope>NUCLEOTIDE SEQUENCE [LARGE SCALE GENOMIC DNA]</scope>
    <source>
        <strain evidence="17">CCUG 36956</strain>
    </source>
</reference>
<keyword evidence="5" id="KW-0997">Cell inner membrane</keyword>
<name>A0ABW2J6Q8_9BURK</name>
<gene>
    <name evidence="16" type="ORF">ACFQO0_09730</name>
</gene>
<dbReference type="CDD" id="cd11386">
    <property type="entry name" value="MCP_signal"/>
    <property type="match status" value="1"/>
</dbReference>
<evidence type="ECO:0000256" key="10">
    <source>
        <dbReference type="ARBA" id="ARBA00029447"/>
    </source>
</evidence>
<dbReference type="SUPFAM" id="SSF47170">
    <property type="entry name" value="Aspartate receptor, ligand-binding domain"/>
    <property type="match status" value="1"/>
</dbReference>
<evidence type="ECO:0000256" key="1">
    <source>
        <dbReference type="ARBA" id="ARBA00004429"/>
    </source>
</evidence>
<evidence type="ECO:0000259" key="15">
    <source>
        <dbReference type="PROSITE" id="PS50885"/>
    </source>
</evidence>
<sequence>MFSKLKIRTGLLFVLGMFSIALWTAVFMSWTYARQSAQALEAVIKLSDSQIQPLHDTERLLLSTLINMDNAYINLVKSDQVIANDYTRKASASFQEGKKAFDRYREAIKDDSDLADRSVNVIRAYDRYAEVIGKREEALYDVSLDNYAAATTDAEQADSVFASALREMINHAEMVRDNLRVESERRFMIAAYLATGMFVFSLLLVGFYWFFFNRVLLQPLKEVGAHFDRIAGGDLTAQVNVVSNNEIGALLAALQRMQQGLLQTVSTIRRATEDVDHSARDIAVGNVELSSRTEQQASALEETASALEELAAAVKQNAENTHQTNRLASDAAGDAVRGGEMMSDLVKTMGKVSASSSKISEIVGVIDGIAFQTNILALNAAVEAARAGVQGRGFAVVAAEVRSLALRSAQAAKEVKGLIGESSSYIDLGSGQVTEAGKAMQKIVTSVHNVMSTMQEISTATSEQSVGLEQVSLAVVQMDRSTQQNATLVEQTANAANGLTAQARRLVESVSVFRTANPDYRGAVKILDKARPLTIGNDDSAIVF</sequence>
<dbReference type="InterPro" id="IPR051310">
    <property type="entry name" value="MCP_chemotaxis"/>
</dbReference>
<keyword evidence="7 13" id="KW-1133">Transmembrane helix</keyword>
<dbReference type="Proteomes" id="UP001596379">
    <property type="component" value="Unassembled WGS sequence"/>
</dbReference>
<dbReference type="InterPro" id="IPR003660">
    <property type="entry name" value="HAMP_dom"/>
</dbReference>
<evidence type="ECO:0000259" key="14">
    <source>
        <dbReference type="PROSITE" id="PS50111"/>
    </source>
</evidence>
<dbReference type="SUPFAM" id="SSF58104">
    <property type="entry name" value="Methyl-accepting chemotaxis protein (MCP) signaling domain"/>
    <property type="match status" value="1"/>
</dbReference>
<dbReference type="PROSITE" id="PS50111">
    <property type="entry name" value="CHEMOTAXIS_TRANSDUC_2"/>
    <property type="match status" value="1"/>
</dbReference>
<dbReference type="InterPro" id="IPR004089">
    <property type="entry name" value="MCPsignal_dom"/>
</dbReference>
<keyword evidence="9 11" id="KW-0807">Transducer</keyword>
<dbReference type="PROSITE" id="PS50885">
    <property type="entry name" value="HAMP"/>
    <property type="match status" value="1"/>
</dbReference>
<evidence type="ECO:0000256" key="8">
    <source>
        <dbReference type="ARBA" id="ARBA00023136"/>
    </source>
</evidence>
<evidence type="ECO:0000256" key="4">
    <source>
        <dbReference type="ARBA" id="ARBA00022500"/>
    </source>
</evidence>
<comment type="subcellular location">
    <subcellularLocation>
        <location evidence="1">Cell inner membrane</location>
        <topology evidence="1">Multi-pass membrane protein</topology>
    </subcellularLocation>
</comment>
<feature type="transmembrane region" description="Helical" evidence="13">
    <location>
        <begin position="12"/>
        <end position="33"/>
    </location>
</feature>
<evidence type="ECO:0000256" key="2">
    <source>
        <dbReference type="ARBA" id="ARBA00022475"/>
    </source>
</evidence>
<dbReference type="InterPro" id="IPR003122">
    <property type="entry name" value="Tar_rcpt_lig-bd"/>
</dbReference>
<dbReference type="PANTHER" id="PTHR43531">
    <property type="entry name" value="PROTEIN ICFG"/>
    <property type="match status" value="1"/>
</dbReference>
<dbReference type="Pfam" id="PF00015">
    <property type="entry name" value="MCPsignal"/>
    <property type="match status" value="1"/>
</dbReference>
<evidence type="ECO:0000256" key="11">
    <source>
        <dbReference type="PROSITE-ProRule" id="PRU00284"/>
    </source>
</evidence>
<keyword evidence="6 13" id="KW-0812">Transmembrane</keyword>
<keyword evidence="17" id="KW-1185">Reference proteome</keyword>
<dbReference type="Gene3D" id="1.10.287.950">
    <property type="entry name" value="Methyl-accepting chemotaxis protein"/>
    <property type="match status" value="1"/>
</dbReference>
<dbReference type="SMART" id="SM00304">
    <property type="entry name" value="HAMP"/>
    <property type="match status" value="1"/>
</dbReference>
<dbReference type="PANTHER" id="PTHR43531:SF5">
    <property type="entry name" value="METHYL-ACCEPTING CHEMOTAXIS PROTEIN III"/>
    <property type="match status" value="1"/>
</dbReference>
<organism evidence="16 17">
    <name type="scientific">Herminiimonas aquatilis</name>
    <dbReference type="NCBI Taxonomy" id="345342"/>
    <lineage>
        <taxon>Bacteria</taxon>
        <taxon>Pseudomonadati</taxon>
        <taxon>Pseudomonadota</taxon>
        <taxon>Betaproteobacteria</taxon>
        <taxon>Burkholderiales</taxon>
        <taxon>Oxalobacteraceae</taxon>
        <taxon>Herminiimonas</taxon>
    </lineage>
</organism>
<keyword evidence="8 13" id="KW-0472">Membrane</keyword>
<feature type="domain" description="Methyl-accepting transducer" evidence="14">
    <location>
        <begin position="271"/>
        <end position="500"/>
    </location>
</feature>
<protein>
    <submittedName>
        <fullName evidence="16">Methyl-accepting chemotaxis protein</fullName>
    </submittedName>
</protein>
<evidence type="ECO:0000256" key="12">
    <source>
        <dbReference type="SAM" id="Coils"/>
    </source>
</evidence>
<feature type="transmembrane region" description="Helical" evidence="13">
    <location>
        <begin position="189"/>
        <end position="211"/>
    </location>
</feature>
<comment type="similarity">
    <text evidence="10">Belongs to the methyl-accepting chemotaxis (MCP) protein family.</text>
</comment>
<evidence type="ECO:0000256" key="3">
    <source>
        <dbReference type="ARBA" id="ARBA00022481"/>
    </source>
</evidence>
<dbReference type="Pfam" id="PF00672">
    <property type="entry name" value="HAMP"/>
    <property type="match status" value="1"/>
</dbReference>
<accession>A0ABW2J6Q8</accession>
<proteinExistence type="inferred from homology"/>